<evidence type="ECO:0000256" key="1">
    <source>
        <dbReference type="SAM" id="MobiDB-lite"/>
    </source>
</evidence>
<dbReference type="AlphaFoldDB" id="A0A364MS60"/>
<feature type="compositionally biased region" description="Low complexity" evidence="1">
    <location>
        <begin position="83"/>
        <end position="95"/>
    </location>
</feature>
<feature type="region of interest" description="Disordered" evidence="1">
    <location>
        <begin position="1"/>
        <end position="23"/>
    </location>
</feature>
<dbReference type="EMBL" id="QGDH01000258">
    <property type="protein sequence ID" value="RAR01593.1"/>
    <property type="molecule type" value="Genomic_DNA"/>
</dbReference>
<evidence type="ECO:0000313" key="2">
    <source>
        <dbReference type="EMBL" id="RAR01593.1"/>
    </source>
</evidence>
<gene>
    <name evidence="2" type="ORF">DDE83_008852</name>
</gene>
<reference evidence="3" key="1">
    <citation type="submission" date="2018-05" db="EMBL/GenBank/DDBJ databases">
        <title>Draft genome sequence of Stemphylium lycopersici strain CIDEFI 213.</title>
        <authorList>
            <person name="Medina R."/>
            <person name="Franco M.E.E."/>
            <person name="Lucentini C.G."/>
            <person name="Saparrat M.C.N."/>
            <person name="Balatti P.A."/>
        </authorList>
    </citation>
    <scope>NUCLEOTIDE SEQUENCE [LARGE SCALE GENOMIC DNA]</scope>
    <source>
        <strain evidence="3">CIDEFI 213</strain>
    </source>
</reference>
<sequence length="432" mass="48060">MQPKEEGHRTVQGTSPVARRPKTLVTRYKADIAASQLKCTGEKSGCERCRKRDIVCEYVTTTNDDAGTGRRKSQRPASPRTVSPKGSSSKKGAPSTEKASSKVQKDDTPRQPAPPPLDTVAGLSSEPMSIPGISNVPVSSNSNFMVTFPQMPLPDFTLGDLDMNNIFDPSLEIPGSDTDFNLLDTKIDSNDSGITPADGNSIPSVLPTNEPHHVLLNSARPHRSSSMFRIRDNRRDTPQRSRSPKSETPPTPRTDSTFASVVVCSCRDTALRILEVLQPQRMRKPSQAVLQQLHFTKNVMNQCQEILKCANFIKVSSLMVLVCVISENLVDIFEAVMQEWECKRPSRTGTGMKALDEMVFNAEKQDYSFGDYRVDTVEEWLTMTGCLLLFQINRLDSILTSVQKNAVTADWESQLIILQPMFQRLKVIKNKL</sequence>
<evidence type="ECO:0008006" key="4">
    <source>
        <dbReference type="Google" id="ProtNLM"/>
    </source>
</evidence>
<feature type="compositionally biased region" description="Basic and acidic residues" evidence="1">
    <location>
        <begin position="229"/>
        <end position="239"/>
    </location>
</feature>
<accession>A0A364MS60</accession>
<dbReference type="Proteomes" id="UP000249619">
    <property type="component" value="Unassembled WGS sequence"/>
</dbReference>
<feature type="region of interest" description="Disordered" evidence="1">
    <location>
        <begin position="216"/>
        <end position="256"/>
    </location>
</feature>
<feature type="compositionally biased region" description="Basic and acidic residues" evidence="1">
    <location>
        <begin position="99"/>
        <end position="109"/>
    </location>
</feature>
<comment type="caution">
    <text evidence="2">The sequence shown here is derived from an EMBL/GenBank/DDBJ whole genome shotgun (WGS) entry which is preliminary data.</text>
</comment>
<feature type="region of interest" description="Disordered" evidence="1">
    <location>
        <begin position="58"/>
        <end position="134"/>
    </location>
</feature>
<organism evidence="2 3">
    <name type="scientific">Stemphylium lycopersici</name>
    <name type="common">Tomato gray leaf spot disease fungus</name>
    <name type="synonym">Thyrospora lycopersici</name>
    <dbReference type="NCBI Taxonomy" id="183478"/>
    <lineage>
        <taxon>Eukaryota</taxon>
        <taxon>Fungi</taxon>
        <taxon>Dikarya</taxon>
        <taxon>Ascomycota</taxon>
        <taxon>Pezizomycotina</taxon>
        <taxon>Dothideomycetes</taxon>
        <taxon>Pleosporomycetidae</taxon>
        <taxon>Pleosporales</taxon>
        <taxon>Pleosporineae</taxon>
        <taxon>Pleosporaceae</taxon>
        <taxon>Stemphylium</taxon>
    </lineage>
</organism>
<keyword evidence="3" id="KW-1185">Reference proteome</keyword>
<name>A0A364MS60_STELY</name>
<proteinExistence type="predicted"/>
<protein>
    <recommendedName>
        <fullName evidence="4">Zn(2)-C6 fungal-type domain-containing protein</fullName>
    </recommendedName>
</protein>
<evidence type="ECO:0000313" key="3">
    <source>
        <dbReference type="Proteomes" id="UP000249619"/>
    </source>
</evidence>